<dbReference type="GeneID" id="32029155"/>
<dbReference type="AlphaFoldDB" id="A0A0U5H8X0"/>
<dbReference type="EMBL" id="LN831304">
    <property type="protein sequence ID" value="CQH64412.1"/>
    <property type="molecule type" value="Genomic_DNA"/>
</dbReference>
<dbReference type="Proteomes" id="UP000066737">
    <property type="component" value="Plasmid pSTJ002"/>
</dbReference>
<geneLocation type="plasmid" evidence="2">
    <name>pSTJ002</name>
</geneLocation>
<evidence type="ECO:0000313" key="2">
    <source>
        <dbReference type="Proteomes" id="UP000066737"/>
    </source>
</evidence>
<dbReference type="RefSeq" id="WP_082687294.1">
    <property type="nucleotide sequence ID" value="NZ_CEML01000006.1"/>
</dbReference>
<sequence length="73" mass="8070">MSTTVSAPETDETCAYCESQIFDHDPICVRDCDDDCGSPKYFCNYACLSAYIDENNLTTGNACEWTPDDTSCC</sequence>
<dbReference type="OrthoDB" id="200851at2157"/>
<organism evidence="1 2">
    <name type="scientific">Halobacterium hubeiense</name>
    <dbReference type="NCBI Taxonomy" id="1407499"/>
    <lineage>
        <taxon>Archaea</taxon>
        <taxon>Methanobacteriati</taxon>
        <taxon>Methanobacteriota</taxon>
        <taxon>Stenosarchaea group</taxon>
        <taxon>Halobacteria</taxon>
        <taxon>Halobacteriales</taxon>
        <taxon>Halobacteriaceae</taxon>
        <taxon>Halobacterium</taxon>
    </lineage>
</organism>
<proteinExistence type="predicted"/>
<gene>
    <name evidence="1" type="ORF">HHUB_5005</name>
</gene>
<name>A0A0U5H8X0_9EURY</name>
<evidence type="ECO:0000313" key="1">
    <source>
        <dbReference type="EMBL" id="CQH64412.1"/>
    </source>
</evidence>
<keyword evidence="2" id="KW-1185">Reference proteome</keyword>
<reference evidence="2" key="1">
    <citation type="journal article" date="2016" name="Environ. Microbiol.">
        <title>The complete genome of a viable archaeum isolated from 123-million-year-old rock salt.</title>
        <authorList>
            <person name="Jaakkola S.T."/>
            <person name="Pfeiffer F."/>
            <person name="Ravantti J.J."/>
            <person name="Guo Q."/>
            <person name="Liu Y."/>
            <person name="Chen X."/>
            <person name="Ma H."/>
            <person name="Yang C."/>
            <person name="Oksanen H.M."/>
            <person name="Bamford D.H."/>
        </authorList>
    </citation>
    <scope>NUCLEOTIDE SEQUENCE</scope>
    <source>
        <strain evidence="2">JI20-1</strain>
        <plasmid evidence="2">Plasmid pSTJ002</plasmid>
    </source>
</reference>
<dbReference type="KEGG" id="hhb:Hhub_5005"/>
<protein>
    <submittedName>
        <fullName evidence="1">Homolog to small CPxCG-related zinc finger protein</fullName>
    </submittedName>
</protein>
<accession>A0A0U5H8X0</accession>